<feature type="transmembrane region" description="Helical" evidence="1">
    <location>
        <begin position="34"/>
        <end position="52"/>
    </location>
</feature>
<evidence type="ECO:0000313" key="3">
    <source>
        <dbReference type="Proteomes" id="UP000385544"/>
    </source>
</evidence>
<evidence type="ECO:0000313" key="2">
    <source>
        <dbReference type="EMBL" id="VUX09741.1"/>
    </source>
</evidence>
<keyword evidence="1" id="KW-0472">Membrane</keyword>
<dbReference type="AlphaFoldDB" id="A0A564TRA6"/>
<gene>
    <name evidence="2" type="ORF">SCSS39_01864</name>
</gene>
<protein>
    <submittedName>
        <fullName evidence="2">Uncharacterized protein</fullName>
    </submittedName>
</protein>
<keyword evidence="1" id="KW-1133">Transmembrane helix</keyword>
<dbReference type="Proteomes" id="UP000385544">
    <property type="component" value="Unassembled WGS sequence"/>
</dbReference>
<organism evidence="2 3">
    <name type="scientific">Streptococcus constellatus</name>
    <dbReference type="NCBI Taxonomy" id="76860"/>
    <lineage>
        <taxon>Bacteria</taxon>
        <taxon>Bacillati</taxon>
        <taxon>Bacillota</taxon>
        <taxon>Bacilli</taxon>
        <taxon>Lactobacillales</taxon>
        <taxon>Streptococcaceae</taxon>
        <taxon>Streptococcus</taxon>
        <taxon>Streptococcus anginosus group</taxon>
    </lineage>
</organism>
<accession>A0A564TRA6</accession>
<reference evidence="2 3" key="1">
    <citation type="submission" date="2019-07" db="EMBL/GenBank/DDBJ databases">
        <authorList>
            <person name="Hibberd C M."/>
            <person name="Gehrig L. J."/>
            <person name="Chang H.-W."/>
            <person name="Venkatesh S."/>
        </authorList>
    </citation>
    <scope>NUCLEOTIDE SEQUENCE [LARGE SCALE GENOMIC DNA]</scope>
    <source>
        <strain evidence="2">Streptococcus_constellatus_SS_Bg39</strain>
    </source>
</reference>
<sequence>MLTITHIGNRKRSNQHVPFCTVVNMIKDNKSKNFVFYIASLISSLFDEALLIL</sequence>
<dbReference type="EMBL" id="CABHMZ010000028">
    <property type="protein sequence ID" value="VUX09741.1"/>
    <property type="molecule type" value="Genomic_DNA"/>
</dbReference>
<name>A0A564TRA6_STRCV</name>
<proteinExistence type="predicted"/>
<keyword evidence="1" id="KW-0812">Transmembrane</keyword>
<evidence type="ECO:0000256" key="1">
    <source>
        <dbReference type="SAM" id="Phobius"/>
    </source>
</evidence>